<dbReference type="InterPro" id="IPR051121">
    <property type="entry name" value="FAH"/>
</dbReference>
<organism evidence="4 5">
    <name type="scientific">Thermobacillus xylanilyticus</name>
    <dbReference type="NCBI Taxonomy" id="76633"/>
    <lineage>
        <taxon>Bacteria</taxon>
        <taxon>Bacillati</taxon>
        <taxon>Bacillota</taxon>
        <taxon>Bacilli</taxon>
        <taxon>Bacillales</taxon>
        <taxon>Paenibacillaceae</taxon>
        <taxon>Thermobacillus</taxon>
    </lineage>
</organism>
<dbReference type="Gene3D" id="3.90.850.10">
    <property type="entry name" value="Fumarylacetoacetase-like, C-terminal domain"/>
    <property type="match status" value="1"/>
</dbReference>
<evidence type="ECO:0000313" key="5">
    <source>
        <dbReference type="Proteomes" id="UP000681526"/>
    </source>
</evidence>
<dbReference type="RefSeq" id="WP_213486865.1">
    <property type="nucleotide sequence ID" value="NZ_CAJRAY010000100.1"/>
</dbReference>
<evidence type="ECO:0000256" key="2">
    <source>
        <dbReference type="ARBA" id="ARBA00022723"/>
    </source>
</evidence>
<proteinExistence type="inferred from homology"/>
<evidence type="ECO:0000256" key="1">
    <source>
        <dbReference type="ARBA" id="ARBA00010211"/>
    </source>
</evidence>
<dbReference type="EC" id="5.3.3.10" evidence="4"/>
<keyword evidence="4" id="KW-0413">Isomerase</keyword>
<gene>
    <name evidence="4" type="primary">hpcE</name>
    <name evidence="4" type="ORF">TXXE_19220</name>
</gene>
<keyword evidence="2" id="KW-0479">Metal-binding</keyword>
<dbReference type="InterPro" id="IPR011234">
    <property type="entry name" value="Fumarylacetoacetase-like_C"/>
</dbReference>
<evidence type="ECO:0000259" key="3">
    <source>
        <dbReference type="Pfam" id="PF01557"/>
    </source>
</evidence>
<accession>A0ABN7S674</accession>
<dbReference type="InterPro" id="IPR036663">
    <property type="entry name" value="Fumarylacetoacetase_C_sf"/>
</dbReference>
<dbReference type="Pfam" id="PF01557">
    <property type="entry name" value="FAA_hydrolase"/>
    <property type="match status" value="1"/>
</dbReference>
<comment type="similarity">
    <text evidence="1">Belongs to the FAH family.</text>
</comment>
<dbReference type="SUPFAM" id="SSF56529">
    <property type="entry name" value="FAH"/>
    <property type="match status" value="1"/>
</dbReference>
<sequence length="298" mass="33114">MKLASFRNGEREEACIVTAEGAVPISEVNRLTGADWPVQLYRIIAEERLDALRQWAASVSESWLRRLALPAESVRFAPLYRTPRKIWGIGFNYVRDPEELQRVPPDEEPVGFMKPDTTIVGHMDDILIPRESERTTAEGELAIVIGKRCRNVGREAAASCIAGYAAAIDVTADDIHQRNPRFLTRAKSFDTFFSFGPVLLTPDEFPKLGDVVVETVINGEVVHRNRVANMRFHPHQIVAFHSRVMTLLPGDVILTGTPGAAVIRDGDLAECRIAGHVSLANRVVDLKRNQTNSKDVIA</sequence>
<dbReference type="PANTHER" id="PTHR42796:SF4">
    <property type="entry name" value="FUMARYLACETOACETATE HYDROLASE DOMAIN-CONTAINING PROTEIN 2A"/>
    <property type="match status" value="1"/>
</dbReference>
<comment type="caution">
    <text evidence="4">The sequence shown here is derived from an EMBL/GenBank/DDBJ whole genome shotgun (WGS) entry which is preliminary data.</text>
</comment>
<dbReference type="Proteomes" id="UP000681526">
    <property type="component" value="Unassembled WGS sequence"/>
</dbReference>
<evidence type="ECO:0000313" key="4">
    <source>
        <dbReference type="EMBL" id="CAG5093085.1"/>
    </source>
</evidence>
<dbReference type="PANTHER" id="PTHR42796">
    <property type="entry name" value="FUMARYLACETOACETATE HYDROLASE DOMAIN-CONTAINING PROTEIN 2A-RELATED"/>
    <property type="match status" value="1"/>
</dbReference>
<dbReference type="GO" id="GO:0008704">
    <property type="term" value="F:5-carboxymethyl-2-hydroxymuconate delta-isomerase activity"/>
    <property type="evidence" value="ECO:0007669"/>
    <property type="project" value="UniProtKB-EC"/>
</dbReference>
<feature type="domain" description="Fumarylacetoacetase-like C-terminal" evidence="3">
    <location>
        <begin position="85"/>
        <end position="284"/>
    </location>
</feature>
<reference evidence="4 5" key="1">
    <citation type="submission" date="2021-04" db="EMBL/GenBank/DDBJ databases">
        <authorList>
            <person name="Rakotoarivonina H."/>
        </authorList>
    </citation>
    <scope>NUCLEOTIDE SEQUENCE [LARGE SCALE GENOMIC DNA]</scope>
    <source>
        <strain evidence="4 5">XE</strain>
    </source>
</reference>
<dbReference type="EMBL" id="CAJRAY010000100">
    <property type="protein sequence ID" value="CAG5093085.1"/>
    <property type="molecule type" value="Genomic_DNA"/>
</dbReference>
<name>A0ABN7S674_THEXY</name>
<protein>
    <submittedName>
        <fullName evidence="4">2-hydroxyhepta-2,4-diene-1,7-dioate isomerase</fullName>
        <ecNumber evidence="4">5.3.3.10</ecNumber>
    </submittedName>
</protein>
<keyword evidence="5" id="KW-1185">Reference proteome</keyword>